<name>X1C984_9ZZZZ</name>
<comment type="caution">
    <text evidence="2">The sequence shown here is derived from an EMBL/GenBank/DDBJ whole genome shotgun (WGS) entry which is preliminary data.</text>
</comment>
<evidence type="ECO:0000313" key="2">
    <source>
        <dbReference type="EMBL" id="GAH03952.1"/>
    </source>
</evidence>
<accession>X1C984</accession>
<sequence length="94" mass="10680">TLDVTSMFTIILNLILFIFFFSTGLEITREDERVIGFVFIVFSGILFISMTTMAILTDLLHAVYVIPFLDPIGAYIIVYGVYKIAGKMNEEKED</sequence>
<feature type="transmembrane region" description="Helical" evidence="1">
    <location>
        <begin position="62"/>
        <end position="82"/>
    </location>
</feature>
<dbReference type="EMBL" id="BART01024422">
    <property type="protein sequence ID" value="GAH03952.1"/>
    <property type="molecule type" value="Genomic_DNA"/>
</dbReference>
<keyword evidence="1" id="KW-1133">Transmembrane helix</keyword>
<dbReference type="AlphaFoldDB" id="X1C984"/>
<feature type="transmembrane region" description="Helical" evidence="1">
    <location>
        <begin position="34"/>
        <end position="56"/>
    </location>
</feature>
<protein>
    <submittedName>
        <fullName evidence="2">Uncharacterized protein</fullName>
    </submittedName>
</protein>
<organism evidence="2">
    <name type="scientific">marine sediment metagenome</name>
    <dbReference type="NCBI Taxonomy" id="412755"/>
    <lineage>
        <taxon>unclassified sequences</taxon>
        <taxon>metagenomes</taxon>
        <taxon>ecological metagenomes</taxon>
    </lineage>
</organism>
<feature type="transmembrane region" description="Helical" evidence="1">
    <location>
        <begin position="6"/>
        <end position="27"/>
    </location>
</feature>
<keyword evidence="1" id="KW-0812">Transmembrane</keyword>
<feature type="non-terminal residue" evidence="2">
    <location>
        <position position="1"/>
    </location>
</feature>
<gene>
    <name evidence="2" type="ORF">S01H4_44119</name>
</gene>
<proteinExistence type="predicted"/>
<keyword evidence="1" id="KW-0472">Membrane</keyword>
<evidence type="ECO:0000256" key="1">
    <source>
        <dbReference type="SAM" id="Phobius"/>
    </source>
</evidence>
<reference evidence="2" key="1">
    <citation type="journal article" date="2014" name="Front. Microbiol.">
        <title>High frequency of phylogenetically diverse reductive dehalogenase-homologous genes in deep subseafloor sedimentary metagenomes.</title>
        <authorList>
            <person name="Kawai M."/>
            <person name="Futagami T."/>
            <person name="Toyoda A."/>
            <person name="Takaki Y."/>
            <person name="Nishi S."/>
            <person name="Hori S."/>
            <person name="Arai W."/>
            <person name="Tsubouchi T."/>
            <person name="Morono Y."/>
            <person name="Uchiyama I."/>
            <person name="Ito T."/>
            <person name="Fujiyama A."/>
            <person name="Inagaki F."/>
            <person name="Takami H."/>
        </authorList>
    </citation>
    <scope>NUCLEOTIDE SEQUENCE</scope>
    <source>
        <strain evidence="2">Expedition CK06-06</strain>
    </source>
</reference>